<dbReference type="AlphaFoldDB" id="A0A085G624"/>
<keyword evidence="1" id="KW-0732">Signal</keyword>
<dbReference type="eggNOG" id="ENOG5030XVY">
    <property type="taxonomic scope" value="Bacteria"/>
</dbReference>
<feature type="signal peptide" evidence="1">
    <location>
        <begin position="1"/>
        <end position="21"/>
    </location>
</feature>
<dbReference type="SUPFAM" id="SSF48452">
    <property type="entry name" value="TPR-like"/>
    <property type="match status" value="1"/>
</dbReference>
<dbReference type="InterPro" id="IPR011990">
    <property type="entry name" value="TPR-like_helical_dom_sf"/>
</dbReference>
<gene>
    <name evidence="2" type="ORF">GEAM_2975</name>
</gene>
<name>A0A085G624_EWIA3</name>
<proteinExistence type="predicted"/>
<dbReference type="OrthoDB" id="6710670at2"/>
<protein>
    <submittedName>
        <fullName evidence="2">Putative exported protein</fullName>
    </submittedName>
</protein>
<evidence type="ECO:0000256" key="1">
    <source>
        <dbReference type="SAM" id="SignalP"/>
    </source>
</evidence>
<dbReference type="GeneID" id="78381693"/>
<dbReference type="Pfam" id="PF13424">
    <property type="entry name" value="TPR_12"/>
    <property type="match status" value="1"/>
</dbReference>
<feature type="chain" id="PRO_5001790964" evidence="1">
    <location>
        <begin position="22"/>
        <end position="238"/>
    </location>
</feature>
<dbReference type="RefSeq" id="WP_034792903.1">
    <property type="nucleotide sequence ID" value="NZ_JMPJ01000065.1"/>
</dbReference>
<evidence type="ECO:0000313" key="3">
    <source>
        <dbReference type="Proteomes" id="UP000028640"/>
    </source>
</evidence>
<evidence type="ECO:0000313" key="2">
    <source>
        <dbReference type="EMBL" id="KFC79169.1"/>
    </source>
</evidence>
<dbReference type="EMBL" id="JMPJ01000065">
    <property type="protein sequence ID" value="KFC79169.1"/>
    <property type="molecule type" value="Genomic_DNA"/>
</dbReference>
<comment type="caution">
    <text evidence="2">The sequence shown here is derived from an EMBL/GenBank/DDBJ whole genome shotgun (WGS) entry which is preliminary data.</text>
</comment>
<organism evidence="2 3">
    <name type="scientific">Ewingella americana (strain ATCC 33852 / DSM 4580 / CCUG 14506 / JCM 5911 / LMG 7869 / NCTC 12157 / CDC 1468-78)</name>
    <dbReference type="NCBI Taxonomy" id="910964"/>
    <lineage>
        <taxon>Bacteria</taxon>
        <taxon>Pseudomonadati</taxon>
        <taxon>Pseudomonadota</taxon>
        <taxon>Gammaproteobacteria</taxon>
        <taxon>Enterobacterales</taxon>
        <taxon>Yersiniaceae</taxon>
        <taxon>Ewingella</taxon>
    </lineage>
</organism>
<reference evidence="2 3" key="1">
    <citation type="submission" date="2014-05" db="EMBL/GenBank/DDBJ databases">
        <title>ATOL: Assembling a taxonomically balanced genome-scale reconstruction of the evolutionary history of the Enterobacteriaceae.</title>
        <authorList>
            <person name="Plunkett G.III."/>
            <person name="Neeno-Eckwall E.C."/>
            <person name="Glasner J.D."/>
            <person name="Perna N.T."/>
        </authorList>
    </citation>
    <scope>NUCLEOTIDE SEQUENCE [LARGE SCALE GENOMIC DNA]</scope>
    <source>
        <strain evidence="2 3">ATCC 33852</strain>
    </source>
</reference>
<accession>A0A085G624</accession>
<sequence>MKLGLSLLLVAGCSVSLQALAKIDEPDIEKDCLKAGIYAAAGKVSYQQGAYDKARELFRDQVAWSEFCHKPQDTIATAYNNIALTYIRQGQFRKAKAWLMLAPDDKKSQFNLSQIQPQLDALPAAPSVAGQYWQYAGYGSWNEVDVKAEEAQFKIDFSGMYMGLMSLYYGPNTGEFSVVTAVKDGKAVYNQADDQNAGGGECKVSMEFAPEAVRLHTDGDCGFGMNVQAAGTFVRVQP</sequence>
<dbReference type="Proteomes" id="UP000028640">
    <property type="component" value="Unassembled WGS sequence"/>
</dbReference>
<keyword evidence="3" id="KW-1185">Reference proteome</keyword>
<dbReference type="Gene3D" id="1.25.40.10">
    <property type="entry name" value="Tetratricopeptide repeat domain"/>
    <property type="match status" value="1"/>
</dbReference>